<evidence type="ECO:0000313" key="6">
    <source>
        <dbReference type="Proteomes" id="UP001140453"/>
    </source>
</evidence>
<evidence type="ECO:0000256" key="1">
    <source>
        <dbReference type="ARBA" id="ARBA00005179"/>
    </source>
</evidence>
<evidence type="ECO:0000313" key="5">
    <source>
        <dbReference type="EMBL" id="KAJ4393587.1"/>
    </source>
</evidence>
<protein>
    <recommendedName>
        <fullName evidence="7">Methyltransferase domain-containing protein</fullName>
    </recommendedName>
</protein>
<dbReference type="OrthoDB" id="2094832at2759"/>
<dbReference type="PANTHER" id="PTHR35897:SF1">
    <property type="entry name" value="METHYLTRANSFERASE AUSD"/>
    <property type="match status" value="1"/>
</dbReference>
<dbReference type="AlphaFoldDB" id="A0A9W8YVY5"/>
<reference evidence="5" key="1">
    <citation type="submission" date="2022-10" db="EMBL/GenBank/DDBJ databases">
        <title>Tapping the CABI collections for fungal endophytes: first genome assemblies for Collariella, Neodidymelliopsis, Ascochyta clinopodiicola, Didymella pomorum, Didymosphaeria variabile, Neocosmospora piperis and Neocucurbitaria cava.</title>
        <authorList>
            <person name="Hill R."/>
        </authorList>
    </citation>
    <scope>NUCLEOTIDE SEQUENCE</scope>
    <source>
        <strain evidence="5">IMI 355082</strain>
    </source>
</reference>
<keyword evidence="3" id="KW-0949">S-adenosyl-L-methionine</keyword>
<evidence type="ECO:0000256" key="4">
    <source>
        <dbReference type="ARBA" id="ARBA00038314"/>
    </source>
</evidence>
<organism evidence="5 6">
    <name type="scientific">Gnomoniopsis smithogilvyi</name>
    <dbReference type="NCBI Taxonomy" id="1191159"/>
    <lineage>
        <taxon>Eukaryota</taxon>
        <taxon>Fungi</taxon>
        <taxon>Dikarya</taxon>
        <taxon>Ascomycota</taxon>
        <taxon>Pezizomycotina</taxon>
        <taxon>Sordariomycetes</taxon>
        <taxon>Sordariomycetidae</taxon>
        <taxon>Diaporthales</taxon>
        <taxon>Gnomoniaceae</taxon>
        <taxon>Gnomoniopsis</taxon>
    </lineage>
</organism>
<comment type="pathway">
    <text evidence="1">Secondary metabolite biosynthesis.</text>
</comment>
<name>A0A9W8YVY5_9PEZI</name>
<dbReference type="InterPro" id="IPR051654">
    <property type="entry name" value="Meroterpenoid_MTases"/>
</dbReference>
<proteinExistence type="inferred from homology"/>
<sequence length="278" mass="32270">MQRPRYREELPADIGPFQKLLHEYTHLPAEQLDAHIRQIRDKAYAIAPYPGFGLWGFTRISVLEADPRYQLALSRLCAPNETEFFLDVGCGLGQNLRQLIHAGAPASKLGAVEKRHELYDLGLELFQDRFAHPQPELLVEDLIHSQSQVFLRRATILHVANLFHLFDWTNQLAIAHRLSNMLQDQLEGEEEKRVFIFGRQVGSLTPGARETKQGAEERYLHNQESFQRLWDSMYGVTGWHWKVEVEMLGKMPPGYAYLGEDARYQRFVVWRIPKTFSK</sequence>
<gene>
    <name evidence="5" type="ORF">N0V93_002800</name>
</gene>
<evidence type="ECO:0000256" key="3">
    <source>
        <dbReference type="ARBA" id="ARBA00022691"/>
    </source>
</evidence>
<evidence type="ECO:0008006" key="7">
    <source>
        <dbReference type="Google" id="ProtNLM"/>
    </source>
</evidence>
<dbReference type="PANTHER" id="PTHR35897">
    <property type="entry name" value="METHYLTRANSFERASE AUSD"/>
    <property type="match status" value="1"/>
</dbReference>
<dbReference type="Proteomes" id="UP001140453">
    <property type="component" value="Unassembled WGS sequence"/>
</dbReference>
<dbReference type="SUPFAM" id="SSF53335">
    <property type="entry name" value="S-adenosyl-L-methionine-dependent methyltransferases"/>
    <property type="match status" value="1"/>
</dbReference>
<keyword evidence="6" id="KW-1185">Reference proteome</keyword>
<accession>A0A9W8YVY5</accession>
<evidence type="ECO:0000256" key="2">
    <source>
        <dbReference type="ARBA" id="ARBA00022679"/>
    </source>
</evidence>
<dbReference type="EMBL" id="JAPEVB010000002">
    <property type="protein sequence ID" value="KAJ4393587.1"/>
    <property type="molecule type" value="Genomic_DNA"/>
</dbReference>
<comment type="similarity">
    <text evidence="4">Belongs to the class I-like SAM-binding methyltransferase superfamily.</text>
</comment>
<dbReference type="InterPro" id="IPR029063">
    <property type="entry name" value="SAM-dependent_MTases_sf"/>
</dbReference>
<dbReference type="GO" id="GO:0016740">
    <property type="term" value="F:transferase activity"/>
    <property type="evidence" value="ECO:0007669"/>
    <property type="project" value="UniProtKB-KW"/>
</dbReference>
<comment type="caution">
    <text evidence="5">The sequence shown here is derived from an EMBL/GenBank/DDBJ whole genome shotgun (WGS) entry which is preliminary data.</text>
</comment>
<keyword evidence="2" id="KW-0808">Transferase</keyword>